<feature type="domain" description="Tetrapyrrole biosynthesis uroporphyrinogen III synthase" evidence="1">
    <location>
        <begin position="22"/>
        <end position="225"/>
    </location>
</feature>
<dbReference type="InterPro" id="IPR003754">
    <property type="entry name" value="4pyrrol_synth_uPrphyn_synth"/>
</dbReference>
<protein>
    <recommendedName>
        <fullName evidence="1">Tetrapyrrole biosynthesis uroporphyrinogen III synthase domain-containing protein</fullName>
    </recommendedName>
</protein>
<dbReference type="EMBL" id="MVDD01000023">
    <property type="protein sequence ID" value="PKQ60632.1"/>
    <property type="molecule type" value="Genomic_DNA"/>
</dbReference>
<sequence>MSSSVKKNILFTRSLSPEHLKYAEELGLNVTAKPFIQIDLMPISKEKIDLINSKPNADWIFTSQNAVKSISKHLSSLDALDKKKFFAVGLKTAEELLKNGIQALLPEVHNSQSLIDLLEKQDNTSYIHFSGNLRQNSICHFMTEKELDFEEVECYQTNLHQPDVAIADFNGICFCSPSAVHSFFSKYTIKETVACFAIGSTSAVLLLDYSEHVVMSENTNVYSLLDTCYNYLNT</sequence>
<evidence type="ECO:0000259" key="1">
    <source>
        <dbReference type="Pfam" id="PF02602"/>
    </source>
</evidence>
<comment type="caution">
    <text evidence="2">The sequence shown here is derived from an EMBL/GenBank/DDBJ whole genome shotgun (WGS) entry which is preliminary data.</text>
</comment>
<dbReference type="Gene3D" id="3.40.50.10090">
    <property type="match status" value="2"/>
</dbReference>
<gene>
    <name evidence="2" type="ORF">BZG02_18765</name>
</gene>
<reference evidence="2 3" key="1">
    <citation type="journal article" date="2017" name="Front. Microbiol.">
        <title>Labilibaculum manganireducens gen. nov., sp. nov. and Labilibaculum filiforme sp. nov., Novel Bacteroidetes Isolated from Subsurface Sediments of the Baltic Sea.</title>
        <authorList>
            <person name="Vandieken V."/>
            <person name="Marshall I.P."/>
            <person name="Niemann H."/>
            <person name="Engelen B."/>
            <person name="Cypionka H."/>
        </authorList>
    </citation>
    <scope>NUCLEOTIDE SEQUENCE [LARGE SCALE GENOMIC DNA]</scope>
    <source>
        <strain evidence="2 3">59.16B</strain>
    </source>
</reference>
<dbReference type="Proteomes" id="UP000233535">
    <property type="component" value="Unassembled WGS sequence"/>
</dbReference>
<dbReference type="GO" id="GO:0004852">
    <property type="term" value="F:uroporphyrinogen-III synthase activity"/>
    <property type="evidence" value="ECO:0007669"/>
    <property type="project" value="InterPro"/>
</dbReference>
<dbReference type="SUPFAM" id="SSF69618">
    <property type="entry name" value="HemD-like"/>
    <property type="match status" value="1"/>
</dbReference>
<evidence type="ECO:0000313" key="3">
    <source>
        <dbReference type="Proteomes" id="UP000233535"/>
    </source>
</evidence>
<dbReference type="InterPro" id="IPR036108">
    <property type="entry name" value="4pyrrol_syn_uPrphyn_synt_sf"/>
</dbReference>
<evidence type="ECO:0000313" key="2">
    <source>
        <dbReference type="EMBL" id="PKQ60632.1"/>
    </source>
</evidence>
<keyword evidence="3" id="KW-1185">Reference proteome</keyword>
<dbReference type="AlphaFoldDB" id="A0A2N3HRG4"/>
<dbReference type="RefSeq" id="WP_101263294.1">
    <property type="nucleotide sequence ID" value="NZ_MVDD01000023.1"/>
</dbReference>
<dbReference type="OrthoDB" id="1523900at2"/>
<dbReference type="GO" id="GO:0033014">
    <property type="term" value="P:tetrapyrrole biosynthetic process"/>
    <property type="evidence" value="ECO:0007669"/>
    <property type="project" value="InterPro"/>
</dbReference>
<organism evidence="2 3">
    <name type="scientific">Labilibaculum filiforme</name>
    <dbReference type="NCBI Taxonomy" id="1940526"/>
    <lineage>
        <taxon>Bacteria</taxon>
        <taxon>Pseudomonadati</taxon>
        <taxon>Bacteroidota</taxon>
        <taxon>Bacteroidia</taxon>
        <taxon>Marinilabiliales</taxon>
        <taxon>Marinifilaceae</taxon>
        <taxon>Labilibaculum</taxon>
    </lineage>
</organism>
<dbReference type="Pfam" id="PF02602">
    <property type="entry name" value="HEM4"/>
    <property type="match status" value="1"/>
</dbReference>
<accession>A0A2N3HRG4</accession>
<dbReference type="CDD" id="cd06578">
    <property type="entry name" value="HemD"/>
    <property type="match status" value="1"/>
</dbReference>
<proteinExistence type="predicted"/>
<name>A0A2N3HRG4_9BACT</name>